<dbReference type="AlphaFoldDB" id="A0AAV4SJW9"/>
<comment type="caution">
    <text evidence="10">The sequence shown here is derived from an EMBL/GenBank/DDBJ whole genome shotgun (WGS) entry which is preliminary data.</text>
</comment>
<reference evidence="10 11" key="1">
    <citation type="submission" date="2021-06" db="EMBL/GenBank/DDBJ databases">
        <title>Caerostris darwini draft genome.</title>
        <authorList>
            <person name="Kono N."/>
            <person name="Arakawa K."/>
        </authorList>
    </citation>
    <scope>NUCLEOTIDE SEQUENCE [LARGE SCALE GENOMIC DNA]</scope>
</reference>
<evidence type="ECO:0000256" key="9">
    <source>
        <dbReference type="RuleBase" id="RU000487"/>
    </source>
</evidence>
<dbReference type="Pfam" id="PF00022">
    <property type="entry name" value="Actin"/>
    <property type="match status" value="1"/>
</dbReference>
<sequence>MYVGGSAQARRGILALTYPIRQGIVQDWNDLEMIWDHTFHHLLEVNPRDHAVIVSEAPKNPLSNRERMLEILFEKFGCQGVFVAIQAVLALYTGGRTTGIVLDSGDGISHAVPVYEGYAIHHAISRVEYAGRALTDYLLQLLTERGYYFTTSAETEIVRDIKETLCFVSKDFVADMKACARDSKTYDQRYILPDGQVITIGSERFRCPEVLFRPSFLNLDGPGFQGTLYDAVMKCDVDIRRDILDNVLLSGGNTLFPGIATRLREELQDLCPSKVRVWAPAERRYAVWLGGSILGSLSTFQDICISQKEYDDYGPKIVHRKCF</sequence>
<evidence type="ECO:0000313" key="11">
    <source>
        <dbReference type="Proteomes" id="UP001054837"/>
    </source>
</evidence>
<dbReference type="InterPro" id="IPR004000">
    <property type="entry name" value="Actin"/>
</dbReference>
<dbReference type="Proteomes" id="UP001054837">
    <property type="component" value="Unassembled WGS sequence"/>
</dbReference>
<dbReference type="PRINTS" id="PR00190">
    <property type="entry name" value="ACTIN"/>
</dbReference>
<keyword evidence="3" id="KW-0963">Cytoplasm</keyword>
<evidence type="ECO:0000256" key="6">
    <source>
        <dbReference type="ARBA" id="ARBA00022840"/>
    </source>
</evidence>
<keyword evidence="7" id="KW-0206">Cytoskeleton</keyword>
<evidence type="ECO:0000256" key="8">
    <source>
        <dbReference type="ARBA" id="ARBA00049360"/>
    </source>
</evidence>
<gene>
    <name evidence="10" type="primary">ACT6</name>
    <name evidence="10" type="ORF">CDAR_483321</name>
</gene>
<comment type="similarity">
    <text evidence="2 9">Belongs to the actin family.</text>
</comment>
<dbReference type="Gene3D" id="3.90.640.10">
    <property type="entry name" value="Actin, Chain A, domain 4"/>
    <property type="match status" value="1"/>
</dbReference>
<protein>
    <submittedName>
        <fullName evidence="10">Actin-6</fullName>
    </submittedName>
</protein>
<dbReference type="EMBL" id="BPLQ01007921">
    <property type="protein sequence ID" value="GIY33279.1"/>
    <property type="molecule type" value="Genomic_DNA"/>
</dbReference>
<dbReference type="FunFam" id="3.90.640.10:FF:000047">
    <property type="entry name" value="Actin, alpha skeletal muscle"/>
    <property type="match status" value="1"/>
</dbReference>
<evidence type="ECO:0000313" key="10">
    <source>
        <dbReference type="EMBL" id="GIY33279.1"/>
    </source>
</evidence>
<comment type="catalytic activity">
    <reaction evidence="8">
        <text>ATP + H2O = ADP + phosphate + H(+)</text>
        <dbReference type="Rhea" id="RHEA:13065"/>
        <dbReference type="ChEBI" id="CHEBI:15377"/>
        <dbReference type="ChEBI" id="CHEBI:15378"/>
        <dbReference type="ChEBI" id="CHEBI:30616"/>
        <dbReference type="ChEBI" id="CHEBI:43474"/>
        <dbReference type="ChEBI" id="CHEBI:456216"/>
    </reaction>
</comment>
<keyword evidence="5" id="KW-0378">Hydrolase</keyword>
<keyword evidence="6" id="KW-0067">ATP-binding</keyword>
<organism evidence="10 11">
    <name type="scientific">Caerostris darwini</name>
    <dbReference type="NCBI Taxonomy" id="1538125"/>
    <lineage>
        <taxon>Eukaryota</taxon>
        <taxon>Metazoa</taxon>
        <taxon>Ecdysozoa</taxon>
        <taxon>Arthropoda</taxon>
        <taxon>Chelicerata</taxon>
        <taxon>Arachnida</taxon>
        <taxon>Araneae</taxon>
        <taxon>Araneomorphae</taxon>
        <taxon>Entelegynae</taxon>
        <taxon>Araneoidea</taxon>
        <taxon>Araneidae</taxon>
        <taxon>Caerostris</taxon>
    </lineage>
</organism>
<evidence type="ECO:0000256" key="5">
    <source>
        <dbReference type="ARBA" id="ARBA00022801"/>
    </source>
</evidence>
<evidence type="ECO:0000256" key="4">
    <source>
        <dbReference type="ARBA" id="ARBA00022741"/>
    </source>
</evidence>
<accession>A0AAV4SJW9</accession>
<evidence type="ECO:0000256" key="7">
    <source>
        <dbReference type="ARBA" id="ARBA00023212"/>
    </source>
</evidence>
<proteinExistence type="inferred from homology"/>
<keyword evidence="11" id="KW-1185">Reference proteome</keyword>
<dbReference type="Gene3D" id="3.30.420.40">
    <property type="match status" value="2"/>
</dbReference>
<evidence type="ECO:0000256" key="1">
    <source>
        <dbReference type="ARBA" id="ARBA00004245"/>
    </source>
</evidence>
<dbReference type="SMART" id="SM00268">
    <property type="entry name" value="ACTIN"/>
    <property type="match status" value="1"/>
</dbReference>
<evidence type="ECO:0000256" key="3">
    <source>
        <dbReference type="ARBA" id="ARBA00022490"/>
    </source>
</evidence>
<dbReference type="InterPro" id="IPR043129">
    <property type="entry name" value="ATPase_NBD"/>
</dbReference>
<name>A0AAV4SJW9_9ARAC</name>
<dbReference type="GO" id="GO:0016787">
    <property type="term" value="F:hydrolase activity"/>
    <property type="evidence" value="ECO:0007669"/>
    <property type="project" value="UniProtKB-KW"/>
</dbReference>
<keyword evidence="4" id="KW-0547">Nucleotide-binding</keyword>
<dbReference type="GO" id="GO:0005856">
    <property type="term" value="C:cytoskeleton"/>
    <property type="evidence" value="ECO:0007669"/>
    <property type="project" value="UniProtKB-SubCell"/>
</dbReference>
<dbReference type="FunFam" id="3.30.420.40:FF:000050">
    <property type="entry name" value="Actin, alpha skeletal muscle"/>
    <property type="match status" value="1"/>
</dbReference>
<evidence type="ECO:0000256" key="2">
    <source>
        <dbReference type="ARBA" id="ARBA00006752"/>
    </source>
</evidence>
<dbReference type="SUPFAM" id="SSF53067">
    <property type="entry name" value="Actin-like ATPase domain"/>
    <property type="match status" value="2"/>
</dbReference>
<comment type="subcellular location">
    <subcellularLocation>
        <location evidence="1">Cytoplasm</location>
        <location evidence="1">Cytoskeleton</location>
    </subcellularLocation>
</comment>
<dbReference type="GO" id="GO:0005524">
    <property type="term" value="F:ATP binding"/>
    <property type="evidence" value="ECO:0007669"/>
    <property type="project" value="UniProtKB-KW"/>
</dbReference>
<dbReference type="PANTHER" id="PTHR11937">
    <property type="entry name" value="ACTIN"/>
    <property type="match status" value="1"/>
</dbReference>